<evidence type="ECO:0000256" key="2">
    <source>
        <dbReference type="ARBA" id="ARBA00022649"/>
    </source>
</evidence>
<evidence type="ECO:0000256" key="7">
    <source>
        <dbReference type="ARBA" id="ARBA00022840"/>
    </source>
</evidence>
<keyword evidence="5" id="KW-0479">Metal-binding</keyword>
<evidence type="ECO:0000313" key="12">
    <source>
        <dbReference type="Proteomes" id="UP000541352"/>
    </source>
</evidence>
<keyword evidence="2" id="KW-1277">Toxin-antitoxin system</keyword>
<sequence length="93" mass="10538">MLQASQKQQILHYLRPFHPTLVGVFGSYARNEQRPDSDLDILVKFAQPVNLLDIIGLEMDLSDALGIKVDLVTEPSLLPNLRPYIEKDLLLLL</sequence>
<evidence type="ECO:0000256" key="4">
    <source>
        <dbReference type="ARBA" id="ARBA00022695"/>
    </source>
</evidence>
<evidence type="ECO:0000259" key="10">
    <source>
        <dbReference type="Pfam" id="PF01909"/>
    </source>
</evidence>
<dbReference type="CDD" id="cd05403">
    <property type="entry name" value="NT_KNTase_like"/>
    <property type="match status" value="1"/>
</dbReference>
<keyword evidence="12" id="KW-1185">Reference proteome</keyword>
<dbReference type="GO" id="GO:0005524">
    <property type="term" value="F:ATP binding"/>
    <property type="evidence" value="ECO:0007669"/>
    <property type="project" value="UniProtKB-KW"/>
</dbReference>
<dbReference type="GO" id="GO:0046872">
    <property type="term" value="F:metal ion binding"/>
    <property type="evidence" value="ECO:0007669"/>
    <property type="project" value="UniProtKB-KW"/>
</dbReference>
<evidence type="ECO:0000256" key="5">
    <source>
        <dbReference type="ARBA" id="ARBA00022723"/>
    </source>
</evidence>
<dbReference type="SUPFAM" id="SSF81301">
    <property type="entry name" value="Nucleotidyltransferase"/>
    <property type="match status" value="1"/>
</dbReference>
<comment type="similarity">
    <text evidence="9">Belongs to the MntA antitoxin family.</text>
</comment>
<dbReference type="EMBL" id="JACIBY010000001">
    <property type="protein sequence ID" value="MBB3836564.1"/>
    <property type="molecule type" value="Genomic_DNA"/>
</dbReference>
<dbReference type="GO" id="GO:0016779">
    <property type="term" value="F:nucleotidyltransferase activity"/>
    <property type="evidence" value="ECO:0007669"/>
    <property type="project" value="UniProtKB-KW"/>
</dbReference>
<evidence type="ECO:0000256" key="3">
    <source>
        <dbReference type="ARBA" id="ARBA00022679"/>
    </source>
</evidence>
<dbReference type="InterPro" id="IPR002934">
    <property type="entry name" value="Polymerase_NTP_transf_dom"/>
</dbReference>
<evidence type="ECO:0000256" key="6">
    <source>
        <dbReference type="ARBA" id="ARBA00022741"/>
    </source>
</evidence>
<protein>
    <recommendedName>
        <fullName evidence="10">Polymerase nucleotidyl transferase domain-containing protein</fullName>
    </recommendedName>
</protein>
<keyword evidence="7" id="KW-0067">ATP-binding</keyword>
<comment type="cofactor">
    <cofactor evidence="1">
        <name>Mg(2+)</name>
        <dbReference type="ChEBI" id="CHEBI:18420"/>
    </cofactor>
</comment>
<dbReference type="RefSeq" id="WP_122929140.1">
    <property type="nucleotide sequence ID" value="NZ_JACIBY010000001.1"/>
</dbReference>
<keyword evidence="3" id="KW-0808">Transferase</keyword>
<keyword evidence="6" id="KW-0547">Nucleotide-binding</keyword>
<organism evidence="11 12">
    <name type="scientific">Runella defluvii</name>
    <dbReference type="NCBI Taxonomy" id="370973"/>
    <lineage>
        <taxon>Bacteria</taxon>
        <taxon>Pseudomonadati</taxon>
        <taxon>Bacteroidota</taxon>
        <taxon>Cytophagia</taxon>
        <taxon>Cytophagales</taxon>
        <taxon>Spirosomataceae</taxon>
        <taxon>Runella</taxon>
    </lineage>
</organism>
<feature type="domain" description="Polymerase nucleotidyl transferase" evidence="10">
    <location>
        <begin position="19"/>
        <end position="88"/>
    </location>
</feature>
<dbReference type="PANTHER" id="PTHR33571:SF14">
    <property type="entry name" value="PROTEIN ADENYLYLTRANSFERASE MJ0435-RELATED"/>
    <property type="match status" value="1"/>
</dbReference>
<dbReference type="Proteomes" id="UP000541352">
    <property type="component" value="Unassembled WGS sequence"/>
</dbReference>
<evidence type="ECO:0000256" key="9">
    <source>
        <dbReference type="ARBA" id="ARBA00038276"/>
    </source>
</evidence>
<evidence type="ECO:0000313" key="11">
    <source>
        <dbReference type="EMBL" id="MBB3836564.1"/>
    </source>
</evidence>
<comment type="caution">
    <text evidence="11">The sequence shown here is derived from an EMBL/GenBank/DDBJ whole genome shotgun (WGS) entry which is preliminary data.</text>
</comment>
<dbReference type="PANTHER" id="PTHR33571">
    <property type="entry name" value="SSL8005 PROTEIN"/>
    <property type="match status" value="1"/>
</dbReference>
<name>A0A7W6ENJ5_9BACT</name>
<gene>
    <name evidence="11" type="ORF">FHS57_000546</name>
</gene>
<keyword evidence="8" id="KW-0460">Magnesium</keyword>
<dbReference type="AlphaFoldDB" id="A0A7W6ENJ5"/>
<dbReference type="InterPro" id="IPR043519">
    <property type="entry name" value="NT_sf"/>
</dbReference>
<dbReference type="InterPro" id="IPR052038">
    <property type="entry name" value="Type-VII_TA_antitoxin"/>
</dbReference>
<reference evidence="11 12" key="1">
    <citation type="submission" date="2020-08" db="EMBL/GenBank/DDBJ databases">
        <title>Genomic Encyclopedia of Type Strains, Phase IV (KMG-IV): sequencing the most valuable type-strain genomes for metagenomic binning, comparative biology and taxonomic classification.</title>
        <authorList>
            <person name="Goeker M."/>
        </authorList>
    </citation>
    <scope>NUCLEOTIDE SEQUENCE [LARGE SCALE GENOMIC DNA]</scope>
    <source>
        <strain evidence="11 12">DSM 17976</strain>
    </source>
</reference>
<keyword evidence="4" id="KW-0548">Nucleotidyltransferase</keyword>
<proteinExistence type="inferred from homology"/>
<evidence type="ECO:0000256" key="8">
    <source>
        <dbReference type="ARBA" id="ARBA00022842"/>
    </source>
</evidence>
<dbReference type="Gene3D" id="3.30.460.10">
    <property type="entry name" value="Beta Polymerase, domain 2"/>
    <property type="match status" value="1"/>
</dbReference>
<accession>A0A7W6ENJ5</accession>
<dbReference type="Pfam" id="PF01909">
    <property type="entry name" value="NTP_transf_2"/>
    <property type="match status" value="1"/>
</dbReference>
<evidence type="ECO:0000256" key="1">
    <source>
        <dbReference type="ARBA" id="ARBA00001946"/>
    </source>
</evidence>